<dbReference type="Proteomes" id="UP000002281">
    <property type="component" value="Chromosome 23"/>
</dbReference>
<dbReference type="Ensembl" id="ENSECAT00000022042.4">
    <property type="protein sequence ID" value="ENSECAP00000018196.3"/>
    <property type="gene ID" value="ENSECAG00000020775.4"/>
</dbReference>
<gene>
    <name evidence="4" type="primary">C23H9orf85</name>
    <name evidence="2" type="synonym">C9orf85</name>
</gene>
<dbReference type="AlphaFoldDB" id="F6U826"/>
<sequence length="163" mass="18854">MEKKRILLKNIETIKKCMKYKSESTQSCSSSGVITLNNLMKINAKLHDGVCQRCKEVLEWRVKYSKYKPLSKPKKCVKCLQKTVKDSYHIMCRPCACELDVCAKCGKKEDIVIPFNKETEKTENFENNLCSNHQRSCRRNEESDDDLDFDIDLDDAEDGDQAD</sequence>
<keyword evidence="3" id="KW-1185">Reference proteome</keyword>
<dbReference type="InterPro" id="IPR019351">
    <property type="entry name" value="DUF2039"/>
</dbReference>
<evidence type="ECO:0000313" key="4">
    <source>
        <dbReference type="VGNC" id="VGNC:49250"/>
    </source>
</evidence>
<organism evidence="2 3">
    <name type="scientific">Equus caballus</name>
    <name type="common">Horse</name>
    <dbReference type="NCBI Taxonomy" id="9796"/>
    <lineage>
        <taxon>Eukaryota</taxon>
        <taxon>Metazoa</taxon>
        <taxon>Chordata</taxon>
        <taxon>Craniata</taxon>
        <taxon>Vertebrata</taxon>
        <taxon>Euteleostomi</taxon>
        <taxon>Mammalia</taxon>
        <taxon>Eutheria</taxon>
        <taxon>Laurasiatheria</taxon>
        <taxon>Perissodactyla</taxon>
        <taxon>Equidae</taxon>
        <taxon>Equus</taxon>
    </lineage>
</organism>
<dbReference type="STRING" id="9796.ENSECAP00000018196"/>
<evidence type="ECO:0000313" key="3">
    <source>
        <dbReference type="Proteomes" id="UP000002281"/>
    </source>
</evidence>
<dbReference type="PANTHER" id="PTHR22876:SF5">
    <property type="entry name" value="CHROMOSOME 9 OPEN READING FRAME 85"/>
    <property type="match status" value="1"/>
</dbReference>
<evidence type="ECO:0000313" key="2">
    <source>
        <dbReference type="Ensembl" id="ENSECAP00000018196.3"/>
    </source>
</evidence>
<dbReference type="PaxDb" id="9796-ENSECAP00000018196"/>
<dbReference type="InParanoid" id="F6U826"/>
<reference evidence="2" key="2">
    <citation type="submission" date="2025-08" db="UniProtKB">
        <authorList>
            <consortium name="Ensembl"/>
        </authorList>
    </citation>
    <scope>IDENTIFICATION</scope>
    <source>
        <strain evidence="2">Thoroughbred</strain>
    </source>
</reference>
<dbReference type="Pfam" id="PF10217">
    <property type="entry name" value="DUF2039"/>
    <property type="match status" value="1"/>
</dbReference>
<dbReference type="HOGENOM" id="CLU_087756_1_0_1"/>
<name>F6U826_HORSE</name>
<reference evidence="2 3" key="1">
    <citation type="journal article" date="2009" name="Science">
        <title>Genome sequence, comparative analysis, and population genetics of the domestic horse.</title>
        <authorList>
            <consortium name="Broad Institute Genome Sequencing Platform"/>
            <consortium name="Broad Institute Whole Genome Assembly Team"/>
            <person name="Wade C.M."/>
            <person name="Giulotto E."/>
            <person name="Sigurdsson S."/>
            <person name="Zoli M."/>
            <person name="Gnerre S."/>
            <person name="Imsland F."/>
            <person name="Lear T.L."/>
            <person name="Adelson D.L."/>
            <person name="Bailey E."/>
            <person name="Bellone R.R."/>
            <person name="Bloecker H."/>
            <person name="Distl O."/>
            <person name="Edgar R.C."/>
            <person name="Garber M."/>
            <person name="Leeb T."/>
            <person name="Mauceli E."/>
            <person name="MacLeod J.N."/>
            <person name="Penedo M.C.T."/>
            <person name="Raison J.M."/>
            <person name="Sharpe T."/>
            <person name="Vogel J."/>
            <person name="Andersson L."/>
            <person name="Antczak D.F."/>
            <person name="Biagi T."/>
            <person name="Binns M.M."/>
            <person name="Chowdhary B.P."/>
            <person name="Coleman S.J."/>
            <person name="Della Valle G."/>
            <person name="Fryc S."/>
            <person name="Guerin G."/>
            <person name="Hasegawa T."/>
            <person name="Hill E.W."/>
            <person name="Jurka J."/>
            <person name="Kiialainen A."/>
            <person name="Lindgren G."/>
            <person name="Liu J."/>
            <person name="Magnani E."/>
            <person name="Mickelson J.R."/>
            <person name="Murray J."/>
            <person name="Nergadze S.G."/>
            <person name="Onofrio R."/>
            <person name="Pedroni S."/>
            <person name="Piras M.F."/>
            <person name="Raudsepp T."/>
            <person name="Rocchi M."/>
            <person name="Roeed K.H."/>
            <person name="Ryder O.A."/>
            <person name="Searle S."/>
            <person name="Skow L."/>
            <person name="Swinburne J.E."/>
            <person name="Syvaenen A.C."/>
            <person name="Tozaki T."/>
            <person name="Valberg S.J."/>
            <person name="Vaudin M."/>
            <person name="White J.R."/>
            <person name="Zody M.C."/>
            <person name="Lander E.S."/>
            <person name="Lindblad-Toh K."/>
        </authorList>
    </citation>
    <scope>NUCLEOTIDE SEQUENCE [LARGE SCALE GENOMIC DNA]</scope>
    <source>
        <strain evidence="2 3">Thoroughbred</strain>
    </source>
</reference>
<reference evidence="2" key="3">
    <citation type="submission" date="2025-09" db="UniProtKB">
        <authorList>
            <consortium name="Ensembl"/>
        </authorList>
    </citation>
    <scope>IDENTIFICATION</scope>
    <source>
        <strain evidence="2">Thoroughbred</strain>
    </source>
</reference>
<evidence type="ECO:0000256" key="1">
    <source>
        <dbReference type="SAM" id="MobiDB-lite"/>
    </source>
</evidence>
<feature type="compositionally biased region" description="Acidic residues" evidence="1">
    <location>
        <begin position="142"/>
        <end position="163"/>
    </location>
</feature>
<dbReference type="Bgee" id="ENSECAG00000020775">
    <property type="expression patterns" value="Expressed in spinal cord and 23 other cell types or tissues"/>
</dbReference>
<dbReference type="VGNC" id="VGNC:49250">
    <property type="gene designation" value="C23H9orf85"/>
</dbReference>
<accession>F6U826</accession>
<proteinExistence type="predicted"/>
<dbReference type="PANTHER" id="PTHR22876">
    <property type="entry name" value="ZGC:101016"/>
    <property type="match status" value="1"/>
</dbReference>
<dbReference type="GeneTree" id="ENSGT00440000033805"/>
<protein>
    <submittedName>
        <fullName evidence="2">Chromosome 23 C9orf85 homolog</fullName>
    </submittedName>
</protein>
<dbReference type="FunCoup" id="F6U826">
    <property type="interactions" value="1325"/>
</dbReference>
<feature type="region of interest" description="Disordered" evidence="1">
    <location>
        <begin position="137"/>
        <end position="163"/>
    </location>
</feature>